<accession>A0A834G945</accession>
<dbReference type="OrthoDB" id="1740909at2759"/>
<gene>
    <name evidence="1" type="ORF">RHSIM_Rhsim11G0017100</name>
</gene>
<organism evidence="1 2">
    <name type="scientific">Rhododendron simsii</name>
    <name type="common">Sims's rhododendron</name>
    <dbReference type="NCBI Taxonomy" id="118357"/>
    <lineage>
        <taxon>Eukaryota</taxon>
        <taxon>Viridiplantae</taxon>
        <taxon>Streptophyta</taxon>
        <taxon>Embryophyta</taxon>
        <taxon>Tracheophyta</taxon>
        <taxon>Spermatophyta</taxon>
        <taxon>Magnoliopsida</taxon>
        <taxon>eudicotyledons</taxon>
        <taxon>Gunneridae</taxon>
        <taxon>Pentapetalae</taxon>
        <taxon>asterids</taxon>
        <taxon>Ericales</taxon>
        <taxon>Ericaceae</taxon>
        <taxon>Ericoideae</taxon>
        <taxon>Rhodoreae</taxon>
        <taxon>Rhododendron</taxon>
    </lineage>
</organism>
<name>A0A834G945_RHOSS</name>
<proteinExistence type="predicted"/>
<reference evidence="1" key="1">
    <citation type="submission" date="2019-11" db="EMBL/GenBank/DDBJ databases">
        <authorList>
            <person name="Liu Y."/>
            <person name="Hou J."/>
            <person name="Li T.-Q."/>
            <person name="Guan C.-H."/>
            <person name="Wu X."/>
            <person name="Wu H.-Z."/>
            <person name="Ling F."/>
            <person name="Zhang R."/>
            <person name="Shi X.-G."/>
            <person name="Ren J.-P."/>
            <person name="Chen E.-F."/>
            <person name="Sun J.-M."/>
        </authorList>
    </citation>
    <scope>NUCLEOTIDE SEQUENCE</scope>
    <source>
        <strain evidence="1">Adult_tree_wgs_1</strain>
        <tissue evidence="1">Leaves</tissue>
    </source>
</reference>
<sequence length="130" mass="14420">MPSAEMAKQRKSSGLRDLNSHAHALAGLGTVYAKHDGCRTIVLGKVPSPSLEPELWELMDIHLAPRWMDPLISYLKHATLPTDHKVAHKIRCQSASYFLDPSSILYRRSNTGSDLHVVHEQEVATKARAG</sequence>
<evidence type="ECO:0000313" key="2">
    <source>
        <dbReference type="Proteomes" id="UP000626092"/>
    </source>
</evidence>
<comment type="caution">
    <text evidence="1">The sequence shown here is derived from an EMBL/GenBank/DDBJ whole genome shotgun (WGS) entry which is preliminary data.</text>
</comment>
<dbReference type="AlphaFoldDB" id="A0A834G945"/>
<keyword evidence="2" id="KW-1185">Reference proteome</keyword>
<dbReference type="Proteomes" id="UP000626092">
    <property type="component" value="Unassembled WGS sequence"/>
</dbReference>
<evidence type="ECO:0000313" key="1">
    <source>
        <dbReference type="EMBL" id="KAF7126424.1"/>
    </source>
</evidence>
<protein>
    <submittedName>
        <fullName evidence="1">Uncharacterized protein</fullName>
    </submittedName>
</protein>
<dbReference type="EMBL" id="WJXA01000011">
    <property type="protein sequence ID" value="KAF7126424.1"/>
    <property type="molecule type" value="Genomic_DNA"/>
</dbReference>